<evidence type="ECO:0000256" key="1">
    <source>
        <dbReference type="ARBA" id="ARBA00001947"/>
    </source>
</evidence>
<dbReference type="GO" id="GO:0046872">
    <property type="term" value="F:metal ion binding"/>
    <property type="evidence" value="ECO:0007669"/>
    <property type="project" value="UniProtKB-KW"/>
</dbReference>
<feature type="domain" description="Enolpyruvate transferase" evidence="16">
    <location>
        <begin position="229"/>
        <end position="668"/>
    </location>
</feature>
<dbReference type="InterPro" id="IPR001381">
    <property type="entry name" value="DHquinase_I"/>
</dbReference>
<name>A0A644XGZ0_9ZZZZ</name>
<dbReference type="SUPFAM" id="SSF55205">
    <property type="entry name" value="EPT/RTPC-like"/>
    <property type="match status" value="1"/>
</dbReference>
<comment type="cofactor">
    <cofactor evidence="1">
        <name>Zn(2+)</name>
        <dbReference type="ChEBI" id="CHEBI:29105"/>
    </cofactor>
</comment>
<dbReference type="GO" id="GO:0008652">
    <property type="term" value="P:amino acid biosynthetic process"/>
    <property type="evidence" value="ECO:0007669"/>
    <property type="project" value="UniProtKB-KW"/>
</dbReference>
<keyword evidence="6 17" id="KW-0808">Transferase</keyword>
<dbReference type="InterPro" id="IPR006264">
    <property type="entry name" value="EPSP_synthase"/>
</dbReference>
<evidence type="ECO:0000256" key="4">
    <source>
        <dbReference type="ARBA" id="ARBA00012450"/>
    </source>
</evidence>
<keyword evidence="8" id="KW-0547">Nucleotide-binding</keyword>
<evidence type="ECO:0000313" key="17">
    <source>
        <dbReference type="EMBL" id="MPM13423.1"/>
    </source>
</evidence>
<organism evidence="17">
    <name type="scientific">bioreactor metagenome</name>
    <dbReference type="NCBI Taxonomy" id="1076179"/>
    <lineage>
        <taxon>unclassified sequences</taxon>
        <taxon>metagenomes</taxon>
        <taxon>ecological metagenomes</taxon>
    </lineage>
</organism>
<evidence type="ECO:0000256" key="15">
    <source>
        <dbReference type="ARBA" id="ARBA00044633"/>
    </source>
</evidence>
<reference evidence="17" key="1">
    <citation type="submission" date="2019-08" db="EMBL/GenBank/DDBJ databases">
        <authorList>
            <person name="Kucharzyk K."/>
            <person name="Murdoch R.W."/>
            <person name="Higgins S."/>
            <person name="Loffler F."/>
        </authorList>
    </citation>
    <scope>NUCLEOTIDE SEQUENCE</scope>
</reference>
<dbReference type="CDD" id="cd00502">
    <property type="entry name" value="DHQase_I"/>
    <property type="match status" value="1"/>
</dbReference>
<dbReference type="GO" id="GO:0009073">
    <property type="term" value="P:aromatic amino acid family biosynthetic process"/>
    <property type="evidence" value="ECO:0007669"/>
    <property type="project" value="UniProtKB-KW"/>
</dbReference>
<keyword evidence="12" id="KW-0521">NADP</keyword>
<dbReference type="CDD" id="cd01556">
    <property type="entry name" value="EPSP_synthase"/>
    <property type="match status" value="1"/>
</dbReference>
<evidence type="ECO:0000256" key="2">
    <source>
        <dbReference type="ARBA" id="ARBA00004811"/>
    </source>
</evidence>
<evidence type="ECO:0000256" key="3">
    <source>
        <dbReference type="ARBA" id="ARBA00009948"/>
    </source>
</evidence>
<dbReference type="NCBIfam" id="TIGR01356">
    <property type="entry name" value="aroA"/>
    <property type="match status" value="1"/>
</dbReference>
<dbReference type="GO" id="GO:0009423">
    <property type="term" value="P:chorismate biosynthetic process"/>
    <property type="evidence" value="ECO:0007669"/>
    <property type="project" value="UniProtKB-UniPathway"/>
</dbReference>
<dbReference type="Pfam" id="PF01487">
    <property type="entry name" value="DHquinase_I"/>
    <property type="match status" value="1"/>
</dbReference>
<keyword evidence="11" id="KW-0067">ATP-binding</keyword>
<evidence type="ECO:0000256" key="13">
    <source>
        <dbReference type="ARBA" id="ARBA00023002"/>
    </source>
</evidence>
<sequence>MICLSLQKLNYKALLKAISRAEMSEIRLDLMELTVSEISKLFSKEVSLIATCRLEKQPKEVCFDKLTAAIKGNGPVKKSKIVKYVDIEYDAPAEYREAIVALARENGFGVILSYHNFSNTDPFERLLEITGRCFEYGADIAKIATTAIITEEGVRTLRLYRHFEKQRLLAFSMGNAGKFTRLLSLNLGAPFTFAAPKGELATAPGQPLADEAKAAVNPKSYSHKIKYRTIQSSIKAPSSKSHAQRAIIAASMAKGISNLYGYTPCNDTDAALELAKKFGVQVKYKSKRGHLTIKSPGSNAISLNFTKSKSPLTFNAGESGLLSKLMIPISGHLSVNKKITITGKGTLLKREYTGVNEILEKVGISFETANGYLPGRINGSLKGGTIQISGKGGSQLVSGLLMALPLCVDSSKIELESPTSKPYIDLTLKTLRDFNLKVTNNNYTQFVIPGRQRYRKKIFYQIQGDWSSAALLMVGSVISKPVTIKNLEINSLQADEKILDVLKATGVELEVHEGPKYLIMCGDVPCVFRDNPDDEDCCSGRIEIKENKLPLKSFEYDATDSPDLFPPLVVLALNCDGESRIKGVSRLYNKESNRAETLFSEFVKLGADIDIQGDYMIIKGGKLHGGYCNTHGDHRIAMALCIASLNIDEPLFLDNMECISKSYPGFISNFVK</sequence>
<comment type="caution">
    <text evidence="17">The sequence shown here is derived from an EMBL/GenBank/DDBJ whole genome shotgun (WGS) entry which is preliminary data.</text>
</comment>
<dbReference type="GO" id="GO:0003855">
    <property type="term" value="F:3-dehydroquinate dehydratase activity"/>
    <property type="evidence" value="ECO:0007669"/>
    <property type="project" value="InterPro"/>
</dbReference>
<evidence type="ECO:0000256" key="10">
    <source>
        <dbReference type="ARBA" id="ARBA00022833"/>
    </source>
</evidence>
<keyword evidence="10" id="KW-0862">Zinc</keyword>
<dbReference type="AlphaFoldDB" id="A0A644XGZ0"/>
<comment type="catalytic activity">
    <reaction evidence="15">
        <text>3-phosphoshikimate + phosphoenolpyruvate = 5-O-(1-carboxyvinyl)-3-phosphoshikimate + phosphate</text>
        <dbReference type="Rhea" id="RHEA:21256"/>
        <dbReference type="ChEBI" id="CHEBI:43474"/>
        <dbReference type="ChEBI" id="CHEBI:57701"/>
        <dbReference type="ChEBI" id="CHEBI:58702"/>
        <dbReference type="ChEBI" id="CHEBI:145989"/>
        <dbReference type="EC" id="2.5.1.19"/>
    </reaction>
    <physiologicalReaction direction="left-to-right" evidence="15">
        <dbReference type="Rhea" id="RHEA:21257"/>
    </physiologicalReaction>
</comment>
<proteinExistence type="inferred from homology"/>
<evidence type="ECO:0000256" key="11">
    <source>
        <dbReference type="ARBA" id="ARBA00022840"/>
    </source>
</evidence>
<dbReference type="EMBL" id="VSSQ01002117">
    <property type="protein sequence ID" value="MPM13423.1"/>
    <property type="molecule type" value="Genomic_DNA"/>
</dbReference>
<dbReference type="PANTHER" id="PTHR21090">
    <property type="entry name" value="AROM/DEHYDROQUINATE SYNTHASE"/>
    <property type="match status" value="1"/>
</dbReference>
<evidence type="ECO:0000256" key="12">
    <source>
        <dbReference type="ARBA" id="ARBA00022857"/>
    </source>
</evidence>
<dbReference type="SUPFAM" id="SSF51569">
    <property type="entry name" value="Aldolase"/>
    <property type="match status" value="1"/>
</dbReference>
<dbReference type="UniPathway" id="UPA00053">
    <property type="reaction ID" value="UER00089"/>
</dbReference>
<keyword evidence="5" id="KW-0028">Amino-acid biosynthesis</keyword>
<dbReference type="GO" id="GO:0005524">
    <property type="term" value="F:ATP binding"/>
    <property type="evidence" value="ECO:0007669"/>
    <property type="project" value="UniProtKB-KW"/>
</dbReference>
<dbReference type="PANTHER" id="PTHR21090:SF5">
    <property type="entry name" value="PENTAFUNCTIONAL AROM POLYPEPTIDE"/>
    <property type="match status" value="1"/>
</dbReference>
<dbReference type="GO" id="GO:0016491">
    <property type="term" value="F:oxidoreductase activity"/>
    <property type="evidence" value="ECO:0007669"/>
    <property type="project" value="UniProtKB-KW"/>
</dbReference>
<dbReference type="Gene3D" id="3.20.20.70">
    <property type="entry name" value="Aldolase class I"/>
    <property type="match status" value="1"/>
</dbReference>
<comment type="similarity">
    <text evidence="3">Belongs to the EPSP synthase family.</text>
</comment>
<evidence type="ECO:0000256" key="8">
    <source>
        <dbReference type="ARBA" id="ARBA00022741"/>
    </source>
</evidence>
<dbReference type="Pfam" id="PF00275">
    <property type="entry name" value="EPSP_synthase"/>
    <property type="match status" value="1"/>
</dbReference>
<dbReference type="InterPro" id="IPR013792">
    <property type="entry name" value="RNA3'P_cycl/enolpyr_Trfase_a/b"/>
</dbReference>
<dbReference type="InterPro" id="IPR036968">
    <property type="entry name" value="Enolpyruvate_Tfrase_sf"/>
</dbReference>
<keyword evidence="7" id="KW-0479">Metal-binding</keyword>
<keyword evidence="14" id="KW-0057">Aromatic amino acid biosynthesis</keyword>
<dbReference type="InterPro" id="IPR001986">
    <property type="entry name" value="Enolpyruvate_Tfrase_dom"/>
</dbReference>
<dbReference type="GO" id="GO:0003866">
    <property type="term" value="F:3-phosphoshikimate 1-carboxyvinyltransferase activity"/>
    <property type="evidence" value="ECO:0007669"/>
    <property type="project" value="UniProtKB-EC"/>
</dbReference>
<evidence type="ECO:0000256" key="5">
    <source>
        <dbReference type="ARBA" id="ARBA00022605"/>
    </source>
</evidence>
<dbReference type="InterPro" id="IPR013785">
    <property type="entry name" value="Aldolase_TIM"/>
</dbReference>
<dbReference type="GO" id="GO:0016301">
    <property type="term" value="F:kinase activity"/>
    <property type="evidence" value="ECO:0007669"/>
    <property type="project" value="UniProtKB-KW"/>
</dbReference>
<dbReference type="EC" id="2.5.1.19" evidence="4"/>
<accession>A0A644XGZ0</accession>
<evidence type="ECO:0000256" key="14">
    <source>
        <dbReference type="ARBA" id="ARBA00023141"/>
    </source>
</evidence>
<protein>
    <recommendedName>
        <fullName evidence="4">3-phosphoshikimate 1-carboxyvinyltransferase</fullName>
        <ecNumber evidence="4">2.5.1.19</ecNumber>
    </recommendedName>
</protein>
<comment type="pathway">
    <text evidence="2">Metabolic intermediate biosynthesis; chorismate biosynthesis; chorismate from D-erythrose 4-phosphate and phosphoenolpyruvate: step 6/7.</text>
</comment>
<evidence type="ECO:0000259" key="16">
    <source>
        <dbReference type="Pfam" id="PF00275"/>
    </source>
</evidence>
<dbReference type="HAMAP" id="MF_00210">
    <property type="entry name" value="EPSP_synth"/>
    <property type="match status" value="1"/>
</dbReference>
<evidence type="ECO:0000256" key="9">
    <source>
        <dbReference type="ARBA" id="ARBA00022777"/>
    </source>
</evidence>
<evidence type="ECO:0000256" key="7">
    <source>
        <dbReference type="ARBA" id="ARBA00022723"/>
    </source>
</evidence>
<keyword evidence="13" id="KW-0560">Oxidoreductase</keyword>
<gene>
    <name evidence="17" type="primary">aroA_18</name>
    <name evidence="17" type="ORF">SDC9_59780</name>
</gene>
<keyword evidence="9" id="KW-0418">Kinase</keyword>
<evidence type="ECO:0000256" key="6">
    <source>
        <dbReference type="ARBA" id="ARBA00022679"/>
    </source>
</evidence>
<dbReference type="Gene3D" id="3.65.10.10">
    <property type="entry name" value="Enolpyruvate transferase domain"/>
    <property type="match status" value="2"/>
</dbReference>